<dbReference type="Proteomes" id="UP000308197">
    <property type="component" value="Unassembled WGS sequence"/>
</dbReference>
<dbReference type="AlphaFoldDB" id="A0A5C3PGE1"/>
<dbReference type="EMBL" id="ML211098">
    <property type="protein sequence ID" value="TFK88815.1"/>
    <property type="molecule type" value="Genomic_DNA"/>
</dbReference>
<protein>
    <submittedName>
        <fullName evidence="1">Uncharacterized protein</fullName>
    </submittedName>
</protein>
<name>A0A5C3PGE1_9APHY</name>
<accession>A0A5C3PGE1</accession>
<sequence>MPQRPVTRRRRNSLAVLSAKGSSCSSAAGIGATRRGCYSSTGHLVAPDLPSIHITKSAPSDIAVGLSCDTHKLRRKNSTTSSLQTRPSHQRRVSVIPILGCRASSISSCPVPLSLVPRAVCREGTSWTNQDRSNLLSQWCLERRGAPSYVYVRTALRRRIVDGVVPWHASIS</sequence>
<organism evidence="1 2">
    <name type="scientific">Polyporus arcularius HHB13444</name>
    <dbReference type="NCBI Taxonomy" id="1314778"/>
    <lineage>
        <taxon>Eukaryota</taxon>
        <taxon>Fungi</taxon>
        <taxon>Dikarya</taxon>
        <taxon>Basidiomycota</taxon>
        <taxon>Agaricomycotina</taxon>
        <taxon>Agaricomycetes</taxon>
        <taxon>Polyporales</taxon>
        <taxon>Polyporaceae</taxon>
        <taxon>Polyporus</taxon>
    </lineage>
</organism>
<dbReference type="InParanoid" id="A0A5C3PGE1"/>
<keyword evidence="2" id="KW-1185">Reference proteome</keyword>
<reference evidence="1 2" key="1">
    <citation type="journal article" date="2019" name="Nat. Ecol. Evol.">
        <title>Megaphylogeny resolves global patterns of mushroom evolution.</title>
        <authorList>
            <person name="Varga T."/>
            <person name="Krizsan K."/>
            <person name="Foldi C."/>
            <person name="Dima B."/>
            <person name="Sanchez-Garcia M."/>
            <person name="Sanchez-Ramirez S."/>
            <person name="Szollosi G.J."/>
            <person name="Szarkandi J.G."/>
            <person name="Papp V."/>
            <person name="Albert L."/>
            <person name="Andreopoulos W."/>
            <person name="Angelini C."/>
            <person name="Antonin V."/>
            <person name="Barry K.W."/>
            <person name="Bougher N.L."/>
            <person name="Buchanan P."/>
            <person name="Buyck B."/>
            <person name="Bense V."/>
            <person name="Catcheside P."/>
            <person name="Chovatia M."/>
            <person name="Cooper J."/>
            <person name="Damon W."/>
            <person name="Desjardin D."/>
            <person name="Finy P."/>
            <person name="Geml J."/>
            <person name="Haridas S."/>
            <person name="Hughes K."/>
            <person name="Justo A."/>
            <person name="Karasinski D."/>
            <person name="Kautmanova I."/>
            <person name="Kiss B."/>
            <person name="Kocsube S."/>
            <person name="Kotiranta H."/>
            <person name="LaButti K.M."/>
            <person name="Lechner B.E."/>
            <person name="Liimatainen K."/>
            <person name="Lipzen A."/>
            <person name="Lukacs Z."/>
            <person name="Mihaltcheva S."/>
            <person name="Morgado L.N."/>
            <person name="Niskanen T."/>
            <person name="Noordeloos M.E."/>
            <person name="Ohm R.A."/>
            <person name="Ortiz-Santana B."/>
            <person name="Ovrebo C."/>
            <person name="Racz N."/>
            <person name="Riley R."/>
            <person name="Savchenko A."/>
            <person name="Shiryaev A."/>
            <person name="Soop K."/>
            <person name="Spirin V."/>
            <person name="Szebenyi C."/>
            <person name="Tomsovsky M."/>
            <person name="Tulloss R.E."/>
            <person name="Uehling J."/>
            <person name="Grigoriev I.V."/>
            <person name="Vagvolgyi C."/>
            <person name="Papp T."/>
            <person name="Martin F.M."/>
            <person name="Miettinen O."/>
            <person name="Hibbett D.S."/>
            <person name="Nagy L.G."/>
        </authorList>
    </citation>
    <scope>NUCLEOTIDE SEQUENCE [LARGE SCALE GENOMIC DNA]</scope>
    <source>
        <strain evidence="1 2">HHB13444</strain>
    </source>
</reference>
<proteinExistence type="predicted"/>
<evidence type="ECO:0000313" key="2">
    <source>
        <dbReference type="Proteomes" id="UP000308197"/>
    </source>
</evidence>
<gene>
    <name evidence="1" type="ORF">K466DRAFT_56065</name>
</gene>
<evidence type="ECO:0000313" key="1">
    <source>
        <dbReference type="EMBL" id="TFK88815.1"/>
    </source>
</evidence>